<evidence type="ECO:0000256" key="2">
    <source>
        <dbReference type="ARBA" id="ARBA00006099"/>
    </source>
</evidence>
<feature type="signal peptide" evidence="6">
    <location>
        <begin position="1"/>
        <end position="28"/>
    </location>
</feature>
<dbReference type="SUPFAM" id="SSF53850">
    <property type="entry name" value="Periplasmic binding protein-like II"/>
    <property type="match status" value="1"/>
</dbReference>
<accession>A0ABP6Y5I8</accession>
<dbReference type="PANTHER" id="PTHR30368:SF2">
    <property type="entry name" value="SULFATE-BINDING PROTEIN"/>
    <property type="match status" value="1"/>
</dbReference>
<organism evidence="7 8">
    <name type="scientific">Microlunatus spumicola</name>
    <dbReference type="NCBI Taxonomy" id="81499"/>
    <lineage>
        <taxon>Bacteria</taxon>
        <taxon>Bacillati</taxon>
        <taxon>Actinomycetota</taxon>
        <taxon>Actinomycetes</taxon>
        <taxon>Propionibacteriales</taxon>
        <taxon>Propionibacteriaceae</taxon>
        <taxon>Microlunatus</taxon>
    </lineage>
</organism>
<evidence type="ECO:0000256" key="6">
    <source>
        <dbReference type="SAM" id="SignalP"/>
    </source>
</evidence>
<keyword evidence="3" id="KW-0813">Transport</keyword>
<evidence type="ECO:0000313" key="8">
    <source>
        <dbReference type="Proteomes" id="UP001500767"/>
    </source>
</evidence>
<keyword evidence="5" id="KW-0574">Periplasm</keyword>
<dbReference type="PROSITE" id="PS51257">
    <property type="entry name" value="PROKAR_LIPOPROTEIN"/>
    <property type="match status" value="1"/>
</dbReference>
<protein>
    <submittedName>
        <fullName evidence="7">Sulfate ABC transporter substrate-binding protein</fullName>
    </submittedName>
</protein>
<comment type="caution">
    <text evidence="7">The sequence shown here is derived from an EMBL/GenBank/DDBJ whole genome shotgun (WGS) entry which is preliminary data.</text>
</comment>
<gene>
    <name evidence="7" type="ORF">GCM10022197_38750</name>
</gene>
<keyword evidence="4 6" id="KW-0732">Signal</keyword>
<dbReference type="Gene3D" id="3.40.190.10">
    <property type="entry name" value="Periplasmic binding protein-like II"/>
    <property type="match status" value="2"/>
</dbReference>
<feature type="chain" id="PRO_5045942358" evidence="6">
    <location>
        <begin position="29"/>
        <end position="357"/>
    </location>
</feature>
<evidence type="ECO:0000256" key="5">
    <source>
        <dbReference type="ARBA" id="ARBA00022764"/>
    </source>
</evidence>
<dbReference type="RefSeq" id="WP_344742797.1">
    <property type="nucleotide sequence ID" value="NZ_BAAAYR010000005.1"/>
</dbReference>
<dbReference type="PANTHER" id="PTHR30368">
    <property type="entry name" value="SULFATE-BINDING PROTEIN"/>
    <property type="match status" value="1"/>
</dbReference>
<dbReference type="Proteomes" id="UP001500767">
    <property type="component" value="Unassembled WGS sequence"/>
</dbReference>
<comment type="similarity">
    <text evidence="2">Belongs to the prokaryotic sulfate-binding protein family.</text>
</comment>
<dbReference type="Pfam" id="PF13531">
    <property type="entry name" value="SBP_bac_11"/>
    <property type="match status" value="1"/>
</dbReference>
<name>A0ABP6Y5I8_9ACTN</name>
<evidence type="ECO:0000256" key="4">
    <source>
        <dbReference type="ARBA" id="ARBA00022729"/>
    </source>
</evidence>
<dbReference type="EMBL" id="BAAAYR010000005">
    <property type="protein sequence ID" value="GAA3577690.1"/>
    <property type="molecule type" value="Genomic_DNA"/>
</dbReference>
<dbReference type="InterPro" id="IPR005669">
    <property type="entry name" value="Thiosulph/SO4-bd"/>
</dbReference>
<proteinExistence type="inferred from homology"/>
<evidence type="ECO:0000313" key="7">
    <source>
        <dbReference type="EMBL" id="GAA3577690.1"/>
    </source>
</evidence>
<dbReference type="NCBIfam" id="TIGR00971">
    <property type="entry name" value="3a0106s03"/>
    <property type="match status" value="1"/>
</dbReference>
<comment type="subcellular location">
    <subcellularLocation>
        <location evidence="1">Periplasm</location>
    </subcellularLocation>
</comment>
<evidence type="ECO:0000256" key="3">
    <source>
        <dbReference type="ARBA" id="ARBA00022448"/>
    </source>
</evidence>
<evidence type="ECO:0000256" key="1">
    <source>
        <dbReference type="ARBA" id="ARBA00004418"/>
    </source>
</evidence>
<keyword evidence="8" id="KW-1185">Reference proteome</keyword>
<sequence length="357" mass="36781">MTVPLLRRLHTRGVAAVATAAVSSLLLAGCVGGSATGSGDAGSGSSGAGGAVIHLVGYSVPKEANGAIEKKFQASPAGQGVTFEEAYGPSGDQSRAVVNGLAADYVSFSLEPDVTRLVKAGLVDTSWNAGPTKGMVADSVVVIAVRKGNPKGIKGWDDLIKPGIKIITPNPASSGSARWNTLAAYQHTISDGGTPAQAKDYLTQFFSHVQSLPGSGRDATNAFLDGDADALISYENEAILARQSGEDFDYVVPDETVLIENPAAVTTKATPKAKDYLDFVLSADGQAEFAAKGFRPVVKGTPTGTVEGANDPAQPFPTPAKLTTIADLGGWESVNTKFFEDKTGIVPQVQQATGKSQ</sequence>
<reference evidence="8" key="1">
    <citation type="journal article" date="2019" name="Int. J. Syst. Evol. Microbiol.">
        <title>The Global Catalogue of Microorganisms (GCM) 10K type strain sequencing project: providing services to taxonomists for standard genome sequencing and annotation.</title>
        <authorList>
            <consortium name="The Broad Institute Genomics Platform"/>
            <consortium name="The Broad Institute Genome Sequencing Center for Infectious Disease"/>
            <person name="Wu L."/>
            <person name="Ma J."/>
        </authorList>
    </citation>
    <scope>NUCLEOTIDE SEQUENCE [LARGE SCALE GENOMIC DNA]</scope>
    <source>
        <strain evidence="8">JCM 16540</strain>
    </source>
</reference>